<organism evidence="1 2">
    <name type="scientific">Lepeophtheirus salmonis</name>
    <name type="common">Salmon louse</name>
    <name type="synonym">Caligus salmonis</name>
    <dbReference type="NCBI Taxonomy" id="72036"/>
    <lineage>
        <taxon>Eukaryota</taxon>
        <taxon>Metazoa</taxon>
        <taxon>Ecdysozoa</taxon>
        <taxon>Arthropoda</taxon>
        <taxon>Crustacea</taxon>
        <taxon>Multicrustacea</taxon>
        <taxon>Hexanauplia</taxon>
        <taxon>Copepoda</taxon>
        <taxon>Siphonostomatoida</taxon>
        <taxon>Caligidae</taxon>
        <taxon>Lepeophtheirus</taxon>
    </lineage>
</organism>
<dbReference type="EMBL" id="HG994580">
    <property type="protein sequence ID" value="CAF2756681.1"/>
    <property type="molecule type" value="Genomic_DNA"/>
</dbReference>
<evidence type="ECO:0000313" key="2">
    <source>
        <dbReference type="Proteomes" id="UP000675881"/>
    </source>
</evidence>
<name>A0A7R8GZR6_LEPSM</name>
<dbReference type="AlphaFoldDB" id="A0A7R8GZR6"/>
<protein>
    <submittedName>
        <fullName evidence="1">(salmon louse) hypothetical protein</fullName>
    </submittedName>
</protein>
<gene>
    <name evidence="1" type="ORF">LSAA_1631</name>
</gene>
<accession>A0A7R8GZR6</accession>
<evidence type="ECO:0000313" key="1">
    <source>
        <dbReference type="EMBL" id="CAF2756681.1"/>
    </source>
</evidence>
<proteinExistence type="predicted"/>
<reference evidence="1" key="1">
    <citation type="submission" date="2021-02" db="EMBL/GenBank/DDBJ databases">
        <authorList>
            <person name="Bekaert M."/>
        </authorList>
    </citation>
    <scope>NUCLEOTIDE SEQUENCE</scope>
    <source>
        <strain evidence="1">IoA-00</strain>
    </source>
</reference>
<keyword evidence="2" id="KW-1185">Reference proteome</keyword>
<dbReference type="Proteomes" id="UP000675881">
    <property type="component" value="Chromosome 1"/>
</dbReference>
<sequence>MFQQRELGSRFVWSGSLVDTPILILRSIAKTDKKLSLQADTSHGQGYEGSKKKENFPLNMINKDGKRGNPNSREQGDGKRGLLFHVGQDSKKGAILFKASNKKGEDKGYEGKGKRKPYKLEFLTGLSEDYDFNQVFQRDKSSDVMAPMKASLIQDPEVGRGLKEYFALFDFGLLQDTIIPSSCI</sequence>